<dbReference type="Pfam" id="PF22754">
    <property type="entry name" value="bHLH-TF_ACT-like_plant"/>
    <property type="match status" value="1"/>
</dbReference>
<dbReference type="InterPro" id="IPR054502">
    <property type="entry name" value="bHLH-TF_ACT-like_plant"/>
</dbReference>
<reference evidence="7 8" key="1">
    <citation type="journal article" date="2023" name="BMC Biotechnol.">
        <title>Vitis rotundifolia cv Carlos genome sequencing.</title>
        <authorList>
            <person name="Huff M."/>
            <person name="Hulse-Kemp A."/>
            <person name="Scheffler B."/>
            <person name="Youngblood R."/>
            <person name="Simpson S."/>
            <person name="Babiker E."/>
            <person name="Staton M."/>
        </authorList>
    </citation>
    <scope>NUCLEOTIDE SEQUENCE [LARGE SCALE GENOMIC DNA]</scope>
    <source>
        <tissue evidence="7">Leaf</tissue>
    </source>
</reference>
<keyword evidence="4" id="KW-0539">Nucleus</keyword>
<dbReference type="EMBL" id="JARBHA010000006">
    <property type="protein sequence ID" value="KAJ9698839.1"/>
    <property type="molecule type" value="Genomic_DNA"/>
</dbReference>
<comment type="subcellular location">
    <subcellularLocation>
        <location evidence="1">Nucleus</location>
    </subcellularLocation>
</comment>
<dbReference type="Proteomes" id="UP001168098">
    <property type="component" value="Unassembled WGS sequence"/>
</dbReference>
<keyword evidence="5" id="KW-0175">Coiled coil</keyword>
<accession>A0AA39A144</accession>
<dbReference type="GO" id="GO:0003700">
    <property type="term" value="F:DNA-binding transcription factor activity"/>
    <property type="evidence" value="ECO:0007669"/>
    <property type="project" value="TreeGrafter"/>
</dbReference>
<evidence type="ECO:0000256" key="4">
    <source>
        <dbReference type="ARBA" id="ARBA00023242"/>
    </source>
</evidence>
<evidence type="ECO:0000256" key="3">
    <source>
        <dbReference type="ARBA" id="ARBA00023163"/>
    </source>
</evidence>
<dbReference type="SUPFAM" id="SSF47459">
    <property type="entry name" value="HLH, helix-loop-helix DNA-binding domain"/>
    <property type="match status" value="1"/>
</dbReference>
<organism evidence="7 8">
    <name type="scientific">Vitis rotundifolia</name>
    <name type="common">Muscadine grape</name>
    <dbReference type="NCBI Taxonomy" id="103349"/>
    <lineage>
        <taxon>Eukaryota</taxon>
        <taxon>Viridiplantae</taxon>
        <taxon>Streptophyta</taxon>
        <taxon>Embryophyta</taxon>
        <taxon>Tracheophyta</taxon>
        <taxon>Spermatophyta</taxon>
        <taxon>Magnoliopsida</taxon>
        <taxon>eudicotyledons</taxon>
        <taxon>Gunneridae</taxon>
        <taxon>Pentapetalae</taxon>
        <taxon>rosids</taxon>
        <taxon>Vitales</taxon>
        <taxon>Vitaceae</taxon>
        <taxon>Viteae</taxon>
        <taxon>Vitis</taxon>
    </lineage>
</organism>
<dbReference type="InterPro" id="IPR051358">
    <property type="entry name" value="TF_AMS/ICE1/BHLH6-like"/>
</dbReference>
<keyword evidence="2" id="KW-0805">Transcription regulation</keyword>
<comment type="caution">
    <text evidence="7">The sequence shown here is derived from an EMBL/GenBank/DDBJ whole genome shotgun (WGS) entry which is preliminary data.</text>
</comment>
<evidence type="ECO:0000313" key="7">
    <source>
        <dbReference type="EMBL" id="KAJ9698839.1"/>
    </source>
</evidence>
<protein>
    <recommendedName>
        <fullName evidence="6">Plant bHLH transcription factor ACT-like domain-containing protein</fullName>
    </recommendedName>
</protein>
<evidence type="ECO:0000256" key="2">
    <source>
        <dbReference type="ARBA" id="ARBA00023015"/>
    </source>
</evidence>
<dbReference type="PANTHER" id="PTHR31945:SF8">
    <property type="entry name" value="TRANSCRIPTION FACTOR BHLH93-LIKE PROTEIN"/>
    <property type="match status" value="1"/>
</dbReference>
<evidence type="ECO:0000313" key="8">
    <source>
        <dbReference type="Proteomes" id="UP001168098"/>
    </source>
</evidence>
<name>A0AA39A144_VITRO</name>
<evidence type="ECO:0000256" key="5">
    <source>
        <dbReference type="SAM" id="Coils"/>
    </source>
</evidence>
<dbReference type="PANTHER" id="PTHR31945">
    <property type="entry name" value="TRANSCRIPTION FACTOR SCREAM2-RELATED"/>
    <property type="match status" value="1"/>
</dbReference>
<dbReference type="InterPro" id="IPR036638">
    <property type="entry name" value="HLH_DNA-bd_sf"/>
</dbReference>
<keyword evidence="8" id="KW-1185">Reference proteome</keyword>
<dbReference type="AlphaFoldDB" id="A0AA39A144"/>
<proteinExistence type="predicted"/>
<gene>
    <name evidence="7" type="ORF">PVL29_007762</name>
</gene>
<dbReference type="GO" id="GO:0005634">
    <property type="term" value="C:nucleus"/>
    <property type="evidence" value="ECO:0007669"/>
    <property type="project" value="UniProtKB-SubCell"/>
</dbReference>
<dbReference type="GO" id="GO:0046983">
    <property type="term" value="F:protein dimerization activity"/>
    <property type="evidence" value="ECO:0007669"/>
    <property type="project" value="InterPro"/>
</dbReference>
<feature type="domain" description="Plant bHLH transcription factor ACT-like" evidence="6">
    <location>
        <begin position="70"/>
        <end position="151"/>
    </location>
</feature>
<evidence type="ECO:0000259" key="6">
    <source>
        <dbReference type="Pfam" id="PF22754"/>
    </source>
</evidence>
<keyword evidence="3" id="KW-0804">Transcription</keyword>
<evidence type="ECO:0000256" key="1">
    <source>
        <dbReference type="ARBA" id="ARBA00004123"/>
    </source>
</evidence>
<feature type="coiled-coil region" evidence="5">
    <location>
        <begin position="33"/>
        <end position="60"/>
    </location>
</feature>
<dbReference type="GO" id="GO:0043565">
    <property type="term" value="F:sequence-specific DNA binding"/>
    <property type="evidence" value="ECO:0007669"/>
    <property type="project" value="TreeGrafter"/>
</dbReference>
<sequence length="160" mass="17965">MISREQKRAAMYKKLQLLRSITNSHAHSKTSILLDASKYIEELKQKVERLNQEAVMAQNSSDEQIPMPVQVRVEAKEKGFLINVLTESSCPGLLVFILEAFEELGLEVLQARVSCSSSFHLEAVGGKENTQGQVEHVDAQVVKQAVLRAIENWNKSSEQE</sequence>